<evidence type="ECO:0000313" key="2">
    <source>
        <dbReference type="EMBL" id="KAK3385886.1"/>
    </source>
</evidence>
<dbReference type="InterPro" id="IPR052895">
    <property type="entry name" value="HetReg/Transcr_Mod"/>
</dbReference>
<dbReference type="InterPro" id="IPR010730">
    <property type="entry name" value="HET"/>
</dbReference>
<dbReference type="EMBL" id="JAULSW010000004">
    <property type="protein sequence ID" value="KAK3385886.1"/>
    <property type="molecule type" value="Genomic_DNA"/>
</dbReference>
<reference evidence="2" key="2">
    <citation type="submission" date="2023-06" db="EMBL/GenBank/DDBJ databases">
        <authorList>
            <consortium name="Lawrence Berkeley National Laboratory"/>
            <person name="Haridas S."/>
            <person name="Hensen N."/>
            <person name="Bonometti L."/>
            <person name="Westerberg I."/>
            <person name="Brannstrom I.O."/>
            <person name="Guillou S."/>
            <person name="Cros-Aarteil S."/>
            <person name="Calhoun S."/>
            <person name="Kuo A."/>
            <person name="Mondo S."/>
            <person name="Pangilinan J."/>
            <person name="Riley R."/>
            <person name="LaButti K."/>
            <person name="Andreopoulos B."/>
            <person name="Lipzen A."/>
            <person name="Chen C."/>
            <person name="Yanf M."/>
            <person name="Daum C."/>
            <person name="Ng V."/>
            <person name="Clum A."/>
            <person name="Steindorff A."/>
            <person name="Ohm R."/>
            <person name="Martin F."/>
            <person name="Silar P."/>
            <person name="Natvig D."/>
            <person name="Lalanne C."/>
            <person name="Gautier V."/>
            <person name="Ament-velasquez S.L."/>
            <person name="Kruys A."/>
            <person name="Hutchinson M.I."/>
            <person name="Powell A.J."/>
            <person name="Barry K."/>
            <person name="Miller A.N."/>
            <person name="Grigoriev I.V."/>
            <person name="Debuchy R."/>
            <person name="Gladieux P."/>
            <person name="Thoren M.H."/>
            <person name="Johannesson H."/>
        </authorList>
    </citation>
    <scope>NUCLEOTIDE SEQUENCE</scope>
    <source>
        <strain evidence="2">CBS 232.78</strain>
    </source>
</reference>
<accession>A0AAE0NQN0</accession>
<keyword evidence="3" id="KW-1185">Reference proteome</keyword>
<evidence type="ECO:0000259" key="1">
    <source>
        <dbReference type="Pfam" id="PF06985"/>
    </source>
</evidence>
<dbReference type="AlphaFoldDB" id="A0AAE0NQN0"/>
<proteinExistence type="predicted"/>
<gene>
    <name evidence="2" type="ORF">B0H63DRAFT_473778</name>
</gene>
<dbReference type="PANTHER" id="PTHR24148:SF64">
    <property type="entry name" value="HETEROKARYON INCOMPATIBILITY DOMAIN-CONTAINING PROTEIN"/>
    <property type="match status" value="1"/>
</dbReference>
<feature type="domain" description="Heterokaryon incompatibility" evidence="1">
    <location>
        <begin position="71"/>
        <end position="227"/>
    </location>
</feature>
<organism evidence="2 3">
    <name type="scientific">Podospora didyma</name>
    <dbReference type="NCBI Taxonomy" id="330526"/>
    <lineage>
        <taxon>Eukaryota</taxon>
        <taxon>Fungi</taxon>
        <taxon>Dikarya</taxon>
        <taxon>Ascomycota</taxon>
        <taxon>Pezizomycotina</taxon>
        <taxon>Sordariomycetes</taxon>
        <taxon>Sordariomycetidae</taxon>
        <taxon>Sordariales</taxon>
        <taxon>Podosporaceae</taxon>
        <taxon>Podospora</taxon>
    </lineage>
</organism>
<comment type="caution">
    <text evidence="2">The sequence shown here is derived from an EMBL/GenBank/DDBJ whole genome shotgun (WGS) entry which is preliminary data.</text>
</comment>
<sequence length="657" mass="73329">MASFKDLLQERASSLFANTDQAPHEQPPIIYESIQRDQQQIRLMKIHPSDDQTSPIECTLYTVALNDDLKFTALSYVWGDPSITTGITVNQQPMQVTTNLASVLRHIRATAVCPVMAAFWADAICINQADILEKNHQVRLMATLYQTASLVLSWMGPEPSGKSIALQFLYQIANRRDDLQRLKESSSERFFDLLQSFINGIDEESALESMDVLTSNGLFSRGWVVQESYLAKSRLMVRGQEAIDAQDLAGSVQLLSDLNLAAMPEFFNKLSRCADRMYVMSTSPFSYKKALNGGTPTVASLLVLTQHFQVTDPRDKVYCLLGMARETIDVDYGSPAQDVYCSTMREYANRTSTLHLLDFAGLESHAPDGVEHAVPNLPSWVPDWHFLSHNKDKNRLITQNRTASKKPHAQLTPVTLLNHLAVAGVRLDIGSWSKQSPIRFVAAAEISTGFPFVTALWTYALKDDHKHPASGTPRLRALFDAALSQDGKKHHVASLDDKEYILQGASFVYFCYLVQTADDALMKNVVGSSLSDSREPPTWFKSFFAKHFVGREDISLDVLSGFETGSPRPNKMAGAALLMGLQDLYFFTTESGYFGFCGFRIGNEDIICLIRGSFNLAVLRKSGSHFLLVGMCWVYGFMDGEAEENLDDSQLEVFEIH</sequence>
<dbReference type="PANTHER" id="PTHR24148">
    <property type="entry name" value="ANKYRIN REPEAT DOMAIN-CONTAINING PROTEIN 39 HOMOLOG-RELATED"/>
    <property type="match status" value="1"/>
</dbReference>
<reference evidence="2" key="1">
    <citation type="journal article" date="2023" name="Mol. Phylogenet. Evol.">
        <title>Genome-scale phylogeny and comparative genomics of the fungal order Sordariales.</title>
        <authorList>
            <person name="Hensen N."/>
            <person name="Bonometti L."/>
            <person name="Westerberg I."/>
            <person name="Brannstrom I.O."/>
            <person name="Guillou S."/>
            <person name="Cros-Aarteil S."/>
            <person name="Calhoun S."/>
            <person name="Haridas S."/>
            <person name="Kuo A."/>
            <person name="Mondo S."/>
            <person name="Pangilinan J."/>
            <person name="Riley R."/>
            <person name="LaButti K."/>
            <person name="Andreopoulos B."/>
            <person name="Lipzen A."/>
            <person name="Chen C."/>
            <person name="Yan M."/>
            <person name="Daum C."/>
            <person name="Ng V."/>
            <person name="Clum A."/>
            <person name="Steindorff A."/>
            <person name="Ohm R.A."/>
            <person name="Martin F."/>
            <person name="Silar P."/>
            <person name="Natvig D.O."/>
            <person name="Lalanne C."/>
            <person name="Gautier V."/>
            <person name="Ament-Velasquez S.L."/>
            <person name="Kruys A."/>
            <person name="Hutchinson M.I."/>
            <person name="Powell A.J."/>
            <person name="Barry K."/>
            <person name="Miller A.N."/>
            <person name="Grigoriev I.V."/>
            <person name="Debuchy R."/>
            <person name="Gladieux P."/>
            <person name="Hiltunen Thoren M."/>
            <person name="Johannesson H."/>
        </authorList>
    </citation>
    <scope>NUCLEOTIDE SEQUENCE</scope>
    <source>
        <strain evidence="2">CBS 232.78</strain>
    </source>
</reference>
<evidence type="ECO:0000313" key="3">
    <source>
        <dbReference type="Proteomes" id="UP001285441"/>
    </source>
</evidence>
<protein>
    <submittedName>
        <fullName evidence="2">Heterokaryon incompatibility protein-domain-containing protein</fullName>
    </submittedName>
</protein>
<dbReference type="Proteomes" id="UP001285441">
    <property type="component" value="Unassembled WGS sequence"/>
</dbReference>
<name>A0AAE0NQN0_9PEZI</name>
<dbReference type="Pfam" id="PF06985">
    <property type="entry name" value="HET"/>
    <property type="match status" value="1"/>
</dbReference>